<evidence type="ECO:0000259" key="1">
    <source>
        <dbReference type="PROSITE" id="PS51186"/>
    </source>
</evidence>
<proteinExistence type="predicted"/>
<dbReference type="Gene3D" id="3.40.630.30">
    <property type="match status" value="1"/>
</dbReference>
<protein>
    <submittedName>
        <fullName evidence="2">GNAT family N-acetyltransferase</fullName>
    </submittedName>
</protein>
<dbReference type="EMBL" id="CP042345">
    <property type="protein sequence ID" value="QEA15533.1"/>
    <property type="molecule type" value="Genomic_DNA"/>
</dbReference>
<dbReference type="KEGG" id="ngf:FRF71_04940"/>
<gene>
    <name evidence="2" type="ORF">FRF71_04940</name>
</gene>
<dbReference type="RefSeq" id="WP_147089511.1">
    <property type="nucleotide sequence ID" value="NZ_BAABJD010000001.1"/>
</dbReference>
<evidence type="ECO:0000313" key="3">
    <source>
        <dbReference type="Proteomes" id="UP000321172"/>
    </source>
</evidence>
<accession>A0A5B8S2J9</accession>
<evidence type="ECO:0000313" key="2">
    <source>
        <dbReference type="EMBL" id="QEA15533.1"/>
    </source>
</evidence>
<dbReference type="GO" id="GO:0016747">
    <property type="term" value="F:acyltransferase activity, transferring groups other than amino-acyl groups"/>
    <property type="evidence" value="ECO:0007669"/>
    <property type="project" value="InterPro"/>
</dbReference>
<keyword evidence="2" id="KW-0808">Transferase</keyword>
<name>A0A5B8S2J9_9SPHN</name>
<dbReference type="InterPro" id="IPR052523">
    <property type="entry name" value="Trichothecene_AcTrans"/>
</dbReference>
<sequence>MAIDQTIIRLGPQHRNDAIATLAAAFQGDPAVSWIIPDAAERARRLPKMFAWLWDDHQRHGIALGTPGCEAVTLWRLPGKVHHHDPLWPPEILRLLRIFGRRILRASTVGDAIAAHLAKGEDWYYLRYAGVRPDCQGQGLGGLTIRAGIAEATAAGKPALLETATESNVGIYLRLGFGVHEEWDVPARDGPHFWSMSRPV</sequence>
<dbReference type="AlphaFoldDB" id="A0A5B8S2J9"/>
<organism evidence="2 3">
    <name type="scientific">Novosphingobium ginsenosidimutans</name>
    <dbReference type="NCBI Taxonomy" id="1176536"/>
    <lineage>
        <taxon>Bacteria</taxon>
        <taxon>Pseudomonadati</taxon>
        <taxon>Pseudomonadota</taxon>
        <taxon>Alphaproteobacteria</taxon>
        <taxon>Sphingomonadales</taxon>
        <taxon>Sphingomonadaceae</taxon>
        <taxon>Novosphingobium</taxon>
    </lineage>
</organism>
<dbReference type="SUPFAM" id="SSF55729">
    <property type="entry name" value="Acyl-CoA N-acyltransferases (Nat)"/>
    <property type="match status" value="1"/>
</dbReference>
<feature type="domain" description="N-acetyltransferase" evidence="1">
    <location>
        <begin position="60"/>
        <end position="200"/>
    </location>
</feature>
<reference evidence="2 3" key="1">
    <citation type="journal article" date="2013" name="J. Microbiol. Biotechnol.">
        <title>Novosphingobium ginsenosidimutans sp. nov., with the ability to convert ginsenoside.</title>
        <authorList>
            <person name="Kim J.K."/>
            <person name="He D."/>
            <person name="Liu Q.M."/>
            <person name="Park H.Y."/>
            <person name="Jung M.S."/>
            <person name="Yoon M.H."/>
            <person name="Kim S.C."/>
            <person name="Im W.T."/>
        </authorList>
    </citation>
    <scope>NUCLEOTIDE SEQUENCE [LARGE SCALE GENOMIC DNA]</scope>
    <source>
        <strain evidence="2 3">FW-6</strain>
    </source>
</reference>
<dbReference type="InterPro" id="IPR000182">
    <property type="entry name" value="GNAT_dom"/>
</dbReference>
<dbReference type="Pfam" id="PF00583">
    <property type="entry name" value="Acetyltransf_1"/>
    <property type="match status" value="1"/>
</dbReference>
<dbReference type="PANTHER" id="PTHR42791">
    <property type="entry name" value="GNAT FAMILY ACETYLTRANSFERASE"/>
    <property type="match status" value="1"/>
</dbReference>
<dbReference type="PANTHER" id="PTHR42791:SF1">
    <property type="entry name" value="N-ACETYLTRANSFERASE DOMAIN-CONTAINING PROTEIN"/>
    <property type="match status" value="1"/>
</dbReference>
<dbReference type="OrthoDB" id="7057833at2"/>
<dbReference type="Proteomes" id="UP000321172">
    <property type="component" value="Chromosome"/>
</dbReference>
<keyword evidence="3" id="KW-1185">Reference proteome</keyword>
<dbReference type="PROSITE" id="PS51186">
    <property type="entry name" value="GNAT"/>
    <property type="match status" value="1"/>
</dbReference>
<dbReference type="InterPro" id="IPR016181">
    <property type="entry name" value="Acyl_CoA_acyltransferase"/>
</dbReference>